<dbReference type="EC" id="3.1.3.2" evidence="1"/>
<keyword evidence="2" id="KW-0732">Signal</keyword>
<dbReference type="InterPro" id="IPR036938">
    <property type="entry name" value="PAP2/HPO_sf"/>
</dbReference>
<sequence length="270" mass="27382">MNRIFACSLVLLVAGCTAAAPESAGAPVAVATPSARAAFDMGPAYFPGPLPAGETLVGAPPAAGSEAMKRDEALSAAGLALHGTERFRLSAADANLGPGGVNGAFSCTAGVAISDAATPAIMHLLRRATADFGTSTSGVKARYNRARPFTVNDKPTCDPASEEALRHNGSYPSGHSAIGYGAGLLLAAVFPDKAAALTRRGIEFGESRRVCNVHWESDVEAGRVFAAATFARLQSDPAFREDLARAQAEAKGSLPAPTSCAAEAAALAQG</sequence>
<proteinExistence type="inferred from homology"/>
<feature type="chain" id="PRO_5046179935" description="Acid phosphatase" evidence="2">
    <location>
        <begin position="20"/>
        <end position="270"/>
    </location>
</feature>
<dbReference type="PIRSF" id="PIRSF000897">
    <property type="entry name" value="Acid_Ptase_ClsA"/>
    <property type="match status" value="1"/>
</dbReference>
<protein>
    <recommendedName>
        <fullName evidence="1">Acid phosphatase</fullName>
        <ecNumber evidence="1">3.1.3.2</ecNumber>
    </recommendedName>
</protein>
<keyword evidence="1" id="KW-0378">Hydrolase</keyword>
<dbReference type="Pfam" id="PF01569">
    <property type="entry name" value="PAP2"/>
    <property type="match status" value="1"/>
</dbReference>
<reference evidence="5" key="1">
    <citation type="journal article" date="2019" name="Int. J. Syst. Evol. Microbiol.">
        <title>The Global Catalogue of Microorganisms (GCM) 10K type strain sequencing project: providing services to taxonomists for standard genome sequencing and annotation.</title>
        <authorList>
            <consortium name="The Broad Institute Genomics Platform"/>
            <consortium name="The Broad Institute Genome Sequencing Center for Infectious Disease"/>
            <person name="Wu L."/>
            <person name="Ma J."/>
        </authorList>
    </citation>
    <scope>NUCLEOTIDE SEQUENCE [LARGE SCALE GENOMIC DNA]</scope>
    <source>
        <strain evidence="5">CGMCC 1.15959</strain>
    </source>
</reference>
<dbReference type="InterPro" id="IPR001011">
    <property type="entry name" value="Acid_Pase_classA_bac"/>
</dbReference>
<accession>A0ABQ1SA93</accession>
<evidence type="ECO:0000259" key="3">
    <source>
        <dbReference type="SMART" id="SM00014"/>
    </source>
</evidence>
<evidence type="ECO:0000256" key="2">
    <source>
        <dbReference type="SAM" id="SignalP"/>
    </source>
</evidence>
<name>A0ABQ1SA93_9SPHN</name>
<dbReference type="RefSeq" id="WP_188645235.1">
    <property type="nucleotide sequence ID" value="NZ_BMKL01000001.1"/>
</dbReference>
<gene>
    <name evidence="4" type="primary">phoC</name>
    <name evidence="4" type="ORF">GCM10011515_22740</name>
</gene>
<comment type="similarity">
    <text evidence="1">Belongs to the class A bacterial acid phosphatase family.</text>
</comment>
<dbReference type="PRINTS" id="PR00483">
    <property type="entry name" value="BACPHPHTASE"/>
</dbReference>
<keyword evidence="5" id="KW-1185">Reference proteome</keyword>
<dbReference type="Proteomes" id="UP000619041">
    <property type="component" value="Unassembled WGS sequence"/>
</dbReference>
<feature type="domain" description="Phosphatidic acid phosphatase type 2/haloperoxidase" evidence="3">
    <location>
        <begin position="120"/>
        <end position="234"/>
    </location>
</feature>
<evidence type="ECO:0000313" key="5">
    <source>
        <dbReference type="Proteomes" id="UP000619041"/>
    </source>
</evidence>
<dbReference type="InterPro" id="IPR000326">
    <property type="entry name" value="PAP2/HPO"/>
</dbReference>
<comment type="catalytic activity">
    <reaction evidence="1">
        <text>a phosphate monoester + H2O = an alcohol + phosphate</text>
        <dbReference type="Rhea" id="RHEA:15017"/>
        <dbReference type="ChEBI" id="CHEBI:15377"/>
        <dbReference type="ChEBI" id="CHEBI:30879"/>
        <dbReference type="ChEBI" id="CHEBI:43474"/>
        <dbReference type="ChEBI" id="CHEBI:67140"/>
        <dbReference type="EC" id="3.1.3.2"/>
    </reaction>
</comment>
<dbReference type="CDD" id="cd03397">
    <property type="entry name" value="PAP2_acid_phosphatase"/>
    <property type="match status" value="1"/>
</dbReference>
<dbReference type="SUPFAM" id="SSF48317">
    <property type="entry name" value="Acid phosphatase/Vanadium-dependent haloperoxidase"/>
    <property type="match status" value="1"/>
</dbReference>
<feature type="signal peptide" evidence="2">
    <location>
        <begin position="1"/>
        <end position="19"/>
    </location>
</feature>
<dbReference type="EMBL" id="BMKL01000001">
    <property type="protein sequence ID" value="GGE02547.1"/>
    <property type="molecule type" value="Genomic_DNA"/>
</dbReference>
<comment type="caution">
    <text evidence="4">The sequence shown here is derived from an EMBL/GenBank/DDBJ whole genome shotgun (WGS) entry which is preliminary data.</text>
</comment>
<dbReference type="SMART" id="SM00014">
    <property type="entry name" value="acidPPc"/>
    <property type="match status" value="1"/>
</dbReference>
<evidence type="ECO:0000256" key="1">
    <source>
        <dbReference type="PIRNR" id="PIRNR000897"/>
    </source>
</evidence>
<dbReference type="Gene3D" id="1.20.144.10">
    <property type="entry name" value="Phosphatidic acid phosphatase type 2/haloperoxidase"/>
    <property type="match status" value="1"/>
</dbReference>
<evidence type="ECO:0000313" key="4">
    <source>
        <dbReference type="EMBL" id="GGE02547.1"/>
    </source>
</evidence>
<organism evidence="4 5">
    <name type="scientific">Tsuneonella deserti</name>
    <dbReference type="NCBI Taxonomy" id="2035528"/>
    <lineage>
        <taxon>Bacteria</taxon>
        <taxon>Pseudomonadati</taxon>
        <taxon>Pseudomonadota</taxon>
        <taxon>Alphaproteobacteria</taxon>
        <taxon>Sphingomonadales</taxon>
        <taxon>Erythrobacteraceae</taxon>
        <taxon>Tsuneonella</taxon>
    </lineage>
</organism>
<dbReference type="PROSITE" id="PS51257">
    <property type="entry name" value="PROKAR_LIPOPROTEIN"/>
    <property type="match status" value="1"/>
</dbReference>